<dbReference type="Gene3D" id="3.30.450.20">
    <property type="entry name" value="PAS domain"/>
    <property type="match status" value="2"/>
</dbReference>
<evidence type="ECO:0000256" key="2">
    <source>
        <dbReference type="ARBA" id="ARBA00004651"/>
    </source>
</evidence>
<feature type="transmembrane region" description="Helical" evidence="13">
    <location>
        <begin position="281"/>
        <end position="303"/>
    </location>
</feature>
<dbReference type="SUPFAM" id="SSF55874">
    <property type="entry name" value="ATPase domain of HSP90 chaperone/DNA topoisomerase II/histidine kinase"/>
    <property type="match status" value="1"/>
</dbReference>
<dbReference type="EC" id="2.7.13.3" evidence="3"/>
<dbReference type="Gene3D" id="6.10.250.3020">
    <property type="match status" value="1"/>
</dbReference>
<dbReference type="SUPFAM" id="SSF47384">
    <property type="entry name" value="Homodimeric domain of signal transducing histidine kinase"/>
    <property type="match status" value="1"/>
</dbReference>
<dbReference type="SMART" id="SM00387">
    <property type="entry name" value="HATPase_c"/>
    <property type="match status" value="1"/>
</dbReference>
<dbReference type="InterPro" id="IPR017055">
    <property type="entry name" value="Sig_transdc_His_kinase_DctB"/>
</dbReference>
<dbReference type="PANTHER" id="PTHR43065">
    <property type="entry name" value="SENSOR HISTIDINE KINASE"/>
    <property type="match status" value="1"/>
</dbReference>
<accession>A0A5C6UD89</accession>
<dbReference type="PROSITE" id="PS50109">
    <property type="entry name" value="HIS_KIN"/>
    <property type="match status" value="1"/>
</dbReference>
<keyword evidence="11 13" id="KW-1133">Transmembrane helix</keyword>
<dbReference type="RefSeq" id="WP_147081027.1">
    <property type="nucleotide sequence ID" value="NZ_VOQR01000001.1"/>
</dbReference>
<keyword evidence="4" id="KW-1003">Cell membrane</keyword>
<feature type="domain" description="Histidine kinase" evidence="14">
    <location>
        <begin position="364"/>
        <end position="571"/>
    </location>
</feature>
<gene>
    <name evidence="15" type="ORF">FSB78_06435</name>
</gene>
<name>A0A5C6UD89_9SPHN</name>
<keyword evidence="10" id="KW-0067">ATP-binding</keyword>
<proteinExistence type="predicted"/>
<dbReference type="Proteomes" id="UP000321250">
    <property type="component" value="Unassembled WGS sequence"/>
</dbReference>
<evidence type="ECO:0000256" key="12">
    <source>
        <dbReference type="ARBA" id="ARBA00023012"/>
    </source>
</evidence>
<dbReference type="InterPro" id="IPR004358">
    <property type="entry name" value="Sig_transdc_His_kin-like_C"/>
</dbReference>
<protein>
    <recommendedName>
        <fullName evidence="3">histidine kinase</fullName>
        <ecNumber evidence="3">2.7.13.3</ecNumber>
    </recommendedName>
</protein>
<evidence type="ECO:0000256" key="9">
    <source>
        <dbReference type="ARBA" id="ARBA00022777"/>
    </source>
</evidence>
<dbReference type="InterPro" id="IPR005467">
    <property type="entry name" value="His_kinase_dom"/>
</dbReference>
<dbReference type="AlphaFoldDB" id="A0A5C6UD89"/>
<evidence type="ECO:0000256" key="6">
    <source>
        <dbReference type="ARBA" id="ARBA00022679"/>
    </source>
</evidence>
<dbReference type="Gene3D" id="1.10.287.130">
    <property type="match status" value="1"/>
</dbReference>
<keyword evidence="13" id="KW-0472">Membrane</keyword>
<dbReference type="PANTHER" id="PTHR43065:SF46">
    <property type="entry name" value="C4-DICARBOXYLATE TRANSPORT SENSOR PROTEIN DCTB"/>
    <property type="match status" value="1"/>
</dbReference>
<dbReference type="Gene3D" id="3.30.565.10">
    <property type="entry name" value="Histidine kinase-like ATPase, C-terminal domain"/>
    <property type="match status" value="1"/>
</dbReference>
<evidence type="ECO:0000259" key="14">
    <source>
        <dbReference type="PROSITE" id="PS50109"/>
    </source>
</evidence>
<feature type="transmembrane region" description="Helical" evidence="13">
    <location>
        <begin position="12"/>
        <end position="31"/>
    </location>
</feature>
<dbReference type="GO" id="GO:0005524">
    <property type="term" value="F:ATP binding"/>
    <property type="evidence" value="ECO:0007669"/>
    <property type="project" value="UniProtKB-KW"/>
</dbReference>
<evidence type="ECO:0000313" key="16">
    <source>
        <dbReference type="Proteomes" id="UP000321250"/>
    </source>
</evidence>
<comment type="caution">
    <text evidence="15">The sequence shown here is derived from an EMBL/GenBank/DDBJ whole genome shotgun (WGS) entry which is preliminary data.</text>
</comment>
<dbReference type="Pfam" id="PF02518">
    <property type="entry name" value="HATPase_c"/>
    <property type="match status" value="1"/>
</dbReference>
<keyword evidence="8" id="KW-0547">Nucleotide-binding</keyword>
<keyword evidence="6" id="KW-0808">Transferase</keyword>
<evidence type="ECO:0000256" key="5">
    <source>
        <dbReference type="ARBA" id="ARBA00022553"/>
    </source>
</evidence>
<comment type="catalytic activity">
    <reaction evidence="1">
        <text>ATP + protein L-histidine = ADP + protein N-phospho-L-histidine.</text>
        <dbReference type="EC" id="2.7.13.3"/>
    </reaction>
</comment>
<evidence type="ECO:0000256" key="8">
    <source>
        <dbReference type="ARBA" id="ARBA00022741"/>
    </source>
</evidence>
<dbReference type="PRINTS" id="PR00344">
    <property type="entry name" value="BCTRLSENSOR"/>
</dbReference>
<dbReference type="InterPro" id="IPR003594">
    <property type="entry name" value="HATPase_dom"/>
</dbReference>
<dbReference type="SUPFAM" id="SSF103190">
    <property type="entry name" value="Sensory domain-like"/>
    <property type="match status" value="1"/>
</dbReference>
<dbReference type="SMART" id="SM00388">
    <property type="entry name" value="HisKA"/>
    <property type="match status" value="1"/>
</dbReference>
<dbReference type="GO" id="GO:0000155">
    <property type="term" value="F:phosphorelay sensor kinase activity"/>
    <property type="evidence" value="ECO:0007669"/>
    <property type="project" value="InterPro"/>
</dbReference>
<dbReference type="OrthoDB" id="7568856at2"/>
<evidence type="ECO:0000256" key="11">
    <source>
        <dbReference type="ARBA" id="ARBA00022989"/>
    </source>
</evidence>
<dbReference type="InterPro" id="IPR036097">
    <property type="entry name" value="HisK_dim/P_sf"/>
</dbReference>
<dbReference type="PIRSF" id="PIRSF036431">
    <property type="entry name" value="STHK_DctB"/>
    <property type="match status" value="1"/>
</dbReference>
<evidence type="ECO:0000313" key="15">
    <source>
        <dbReference type="EMBL" id="TXC70614.1"/>
    </source>
</evidence>
<evidence type="ECO:0000256" key="4">
    <source>
        <dbReference type="ARBA" id="ARBA00022475"/>
    </source>
</evidence>
<organism evidence="15 16">
    <name type="scientific">Sphingomonas ginsenosidivorax</name>
    <dbReference type="NCBI Taxonomy" id="862135"/>
    <lineage>
        <taxon>Bacteria</taxon>
        <taxon>Pseudomonadati</taxon>
        <taxon>Pseudomonadota</taxon>
        <taxon>Alphaproteobacteria</taxon>
        <taxon>Sphingomonadales</taxon>
        <taxon>Sphingomonadaceae</taxon>
        <taxon>Sphingomonas</taxon>
    </lineage>
</organism>
<keyword evidence="12" id="KW-0902">Two-component regulatory system</keyword>
<evidence type="ECO:0000256" key="3">
    <source>
        <dbReference type="ARBA" id="ARBA00012438"/>
    </source>
</evidence>
<evidence type="ECO:0000256" key="1">
    <source>
        <dbReference type="ARBA" id="ARBA00000085"/>
    </source>
</evidence>
<dbReference type="InterPro" id="IPR036890">
    <property type="entry name" value="HATPase_C_sf"/>
</dbReference>
<evidence type="ECO:0000256" key="10">
    <source>
        <dbReference type="ARBA" id="ARBA00022840"/>
    </source>
</evidence>
<dbReference type="InterPro" id="IPR003661">
    <property type="entry name" value="HisK_dim/P_dom"/>
</dbReference>
<evidence type="ECO:0000256" key="7">
    <source>
        <dbReference type="ARBA" id="ARBA00022692"/>
    </source>
</evidence>
<keyword evidence="5" id="KW-0597">Phosphoprotein</keyword>
<evidence type="ECO:0000256" key="13">
    <source>
        <dbReference type="SAM" id="Phobius"/>
    </source>
</evidence>
<keyword evidence="16" id="KW-1185">Reference proteome</keyword>
<keyword evidence="9 15" id="KW-0418">Kinase</keyword>
<comment type="subcellular location">
    <subcellularLocation>
        <location evidence="2">Cell membrane</location>
        <topology evidence="2">Multi-pass membrane protein</topology>
    </subcellularLocation>
</comment>
<dbReference type="EMBL" id="VOQR01000001">
    <property type="protein sequence ID" value="TXC70614.1"/>
    <property type="molecule type" value="Genomic_DNA"/>
</dbReference>
<dbReference type="GO" id="GO:0005886">
    <property type="term" value="C:plasma membrane"/>
    <property type="evidence" value="ECO:0007669"/>
    <property type="project" value="UniProtKB-SubCell"/>
</dbReference>
<sequence length="571" mass="60713">MRVGWTDRDWRWLVGTLVVAVAAFLIVGQLARHAAIDARRAQASIDARFRAALIDSELARFRLLPLALADDRDVIAAIDGQAAAQAALDRKLETLARVTRAAAIYVIGADGIAVATSNWRSPQSFVRNDYTFRPYFRDARTSGEGSQYALGTASGRPGLYLAHGTANRGAIVVKLEFESVEREWARAGGITIVRSPLGIVLVTSRPDWRFAGTRPLSAADAGRFRRETRVPATALSALPVAPSSTPDLFVGRGTTLVAQSAATTQPGWRLTVFEPVEAGGAVWRAGALAALMTIALAGIAWSVRQRVTLAARRTAELEAAVADRTADLRREMDERASSEARAADLREGLRQANRLAALGQITASVAHETAQPVTAIRTYALSSEALLDAGALDDVRGNLGAIGRLADRIGAITAQLRGFSRRQPGPLRPIRIVDVLDGALLIMKDQLRDVTLALPEVDPGLAVIGGKVRLEQVLVIVVQNAVEAIADGASRRIAIGLALDAAIVRLSITDSGAGVAPDLAPKLFTPFVTSRPQGLGLGLVIAQDIMAELGGWLRLMPSDGGATFEIGMRRA</sequence>
<keyword evidence="7 13" id="KW-0812">Transmembrane</keyword>
<dbReference type="InterPro" id="IPR029151">
    <property type="entry name" value="Sensor-like_sf"/>
</dbReference>
<dbReference type="CDD" id="cd00082">
    <property type="entry name" value="HisKA"/>
    <property type="match status" value="1"/>
</dbReference>
<reference evidence="15 16" key="1">
    <citation type="journal article" date="2013" name="Antonie Van Leeuwenhoek">
        <title>Sphingomonas ginsenosidivorax sp. nov., with the ability to transform ginsenosides.</title>
        <authorList>
            <person name="Jin X.F."/>
            <person name="Kim J.K."/>
            <person name="Liu Q.M."/>
            <person name="Kang M.S."/>
            <person name="He D."/>
            <person name="Jin F.X."/>
            <person name="Kim S.C."/>
            <person name="Im W.T."/>
        </authorList>
    </citation>
    <scope>NUCLEOTIDE SEQUENCE [LARGE SCALE GENOMIC DNA]</scope>
    <source>
        <strain evidence="15 16">KHI67</strain>
    </source>
</reference>